<evidence type="ECO:0000313" key="4">
    <source>
        <dbReference type="Proteomes" id="UP001559025"/>
    </source>
</evidence>
<proteinExistence type="predicted"/>
<name>A0ABV3WTZ5_9HYPH</name>
<dbReference type="Gene3D" id="3.10.350.10">
    <property type="entry name" value="LysM domain"/>
    <property type="match status" value="1"/>
</dbReference>
<feature type="domain" description="LysM" evidence="2">
    <location>
        <begin position="513"/>
        <end position="562"/>
    </location>
</feature>
<dbReference type="EMBL" id="JAZHFV010000002">
    <property type="protein sequence ID" value="MEX4007544.1"/>
    <property type="molecule type" value="Genomic_DNA"/>
</dbReference>
<dbReference type="PANTHER" id="PTHR34700:SF4">
    <property type="entry name" value="PHAGE-LIKE ELEMENT PBSX PROTEIN XKDP"/>
    <property type="match status" value="1"/>
</dbReference>
<dbReference type="SMART" id="SM00257">
    <property type="entry name" value="LysM"/>
    <property type="match status" value="1"/>
</dbReference>
<feature type="compositionally biased region" description="Low complexity" evidence="1">
    <location>
        <begin position="444"/>
        <end position="467"/>
    </location>
</feature>
<dbReference type="RefSeq" id="WP_368802683.1">
    <property type="nucleotide sequence ID" value="NZ_JAZHFV010000002.1"/>
</dbReference>
<feature type="compositionally biased region" description="Low complexity" evidence="1">
    <location>
        <begin position="45"/>
        <end position="57"/>
    </location>
</feature>
<dbReference type="PANTHER" id="PTHR34700">
    <property type="entry name" value="POTASSIUM BINDING PROTEIN KBP"/>
    <property type="match status" value="1"/>
</dbReference>
<dbReference type="SUPFAM" id="SSF54106">
    <property type="entry name" value="LysM domain"/>
    <property type="match status" value="1"/>
</dbReference>
<dbReference type="CDD" id="cd00118">
    <property type="entry name" value="LysM"/>
    <property type="match status" value="1"/>
</dbReference>
<sequence length="593" mass="60043">MVVWLKALLFVVGGVTAAAGTAYVTGMLDPWLGREPVSIAALPETTTQQEQDQEQPPAVDGDDVVPLPDEATSTDKGDRLVAPTFSLLRVEPDGSVVVAGNAAGESTVEILNGDTVIGTAEAGASGDFVIVLDEPLSPGDYQLSLRSMAGDVVSQSQETAVVSVPETPDGQVLALVDKPGAPAELVTVPEAGDEAASQQPAGDVVAQAPEDAADDVAAGADASQPDDNAQSEAPQVAASDEDAPAPDEAAASAADIPAGQQDEQVAADASTPAADPKTQGDVTEPTAAEAPADAEEQVASAPEAQQKPEPSTEPALATAPQVVVEAVEIEGGTVFVAGSANPGSIIRVYANDILLGDARTSEAGRFLVEANRELPVGNYLIRADVLDASGAVLARAAVPFEREPGEAIAAVAPSATAPATQQDGTQDEVAVAEAPAGKQEPETQPAGQEPASQQAPSSASSEQAAANNALTTADNAQPANETVAAADSGEASTAGGADTNAGATAPALQKADGSVIIRRGDSLWRISRRVYGRGVRYSTIYLANQEQIRDPDMIWPGQVFAVPQETPEGDTADMEAIGDQAVAPGTETPTADQ</sequence>
<organism evidence="3 4">
    <name type="scientific">Neoaquamicrobium sediminum</name>
    <dbReference type="NCBI Taxonomy" id="1849104"/>
    <lineage>
        <taxon>Bacteria</taxon>
        <taxon>Pseudomonadati</taxon>
        <taxon>Pseudomonadota</taxon>
        <taxon>Alphaproteobacteria</taxon>
        <taxon>Hyphomicrobiales</taxon>
        <taxon>Phyllobacteriaceae</taxon>
        <taxon>Neoaquamicrobium</taxon>
    </lineage>
</organism>
<protein>
    <submittedName>
        <fullName evidence="3">LysM peptidoglycan-binding domain-containing protein</fullName>
    </submittedName>
</protein>
<reference evidence="3 4" key="1">
    <citation type="submission" date="2024-01" db="EMBL/GenBank/DDBJ databases">
        <title>New evidence supports the origin of RcGTA from prophage.</title>
        <authorList>
            <person name="Xu Y."/>
            <person name="Liu B."/>
            <person name="Chen F."/>
        </authorList>
    </citation>
    <scope>NUCLEOTIDE SEQUENCE [LARGE SCALE GENOMIC DNA]</scope>
    <source>
        <strain evidence="3 4">CBW1107-2</strain>
    </source>
</reference>
<feature type="region of interest" description="Disordered" evidence="1">
    <location>
        <begin position="413"/>
        <end position="467"/>
    </location>
</feature>
<evidence type="ECO:0000256" key="1">
    <source>
        <dbReference type="SAM" id="MobiDB-lite"/>
    </source>
</evidence>
<feature type="region of interest" description="Disordered" evidence="1">
    <location>
        <begin position="482"/>
        <end position="509"/>
    </location>
</feature>
<dbReference type="Proteomes" id="UP001559025">
    <property type="component" value="Unassembled WGS sequence"/>
</dbReference>
<gene>
    <name evidence="3" type="ORF">V1479_09530</name>
</gene>
<comment type="caution">
    <text evidence="3">The sequence shown here is derived from an EMBL/GenBank/DDBJ whole genome shotgun (WGS) entry which is preliminary data.</text>
</comment>
<evidence type="ECO:0000259" key="2">
    <source>
        <dbReference type="PROSITE" id="PS51782"/>
    </source>
</evidence>
<accession>A0ABV3WTZ5</accession>
<keyword evidence="4" id="KW-1185">Reference proteome</keyword>
<dbReference type="InterPro" id="IPR036779">
    <property type="entry name" value="LysM_dom_sf"/>
</dbReference>
<feature type="compositionally biased region" description="Low complexity" evidence="1">
    <location>
        <begin position="281"/>
        <end position="291"/>
    </location>
</feature>
<dbReference type="Pfam" id="PF01476">
    <property type="entry name" value="LysM"/>
    <property type="match status" value="1"/>
</dbReference>
<dbReference type="PROSITE" id="PS51782">
    <property type="entry name" value="LYSM"/>
    <property type="match status" value="1"/>
</dbReference>
<feature type="compositionally biased region" description="Low complexity" evidence="1">
    <location>
        <begin position="491"/>
        <end position="507"/>
    </location>
</feature>
<feature type="region of interest" description="Disordered" evidence="1">
    <location>
        <begin position="215"/>
        <end position="318"/>
    </location>
</feature>
<feature type="compositionally biased region" description="Low complexity" evidence="1">
    <location>
        <begin position="246"/>
        <end position="255"/>
    </location>
</feature>
<dbReference type="InterPro" id="IPR052196">
    <property type="entry name" value="Bact_Kbp"/>
</dbReference>
<dbReference type="InterPro" id="IPR018392">
    <property type="entry name" value="LysM"/>
</dbReference>
<evidence type="ECO:0000313" key="3">
    <source>
        <dbReference type="EMBL" id="MEX4007544.1"/>
    </source>
</evidence>
<feature type="region of interest" description="Disordered" evidence="1">
    <location>
        <begin position="45"/>
        <end position="76"/>
    </location>
</feature>